<dbReference type="EMBL" id="OW240923">
    <property type="protein sequence ID" value="CAH2324030.1"/>
    <property type="molecule type" value="Genomic_DNA"/>
</dbReference>
<feature type="compositionally biased region" description="Polar residues" evidence="1">
    <location>
        <begin position="1"/>
        <end position="36"/>
    </location>
</feature>
<feature type="region of interest" description="Disordered" evidence="1">
    <location>
        <begin position="308"/>
        <end position="330"/>
    </location>
</feature>
<keyword evidence="3" id="KW-1185">Reference proteome</keyword>
<feature type="region of interest" description="Disordered" evidence="1">
    <location>
        <begin position="1"/>
        <end position="73"/>
    </location>
</feature>
<feature type="compositionally biased region" description="Basic and acidic residues" evidence="1">
    <location>
        <begin position="55"/>
        <end position="66"/>
    </location>
</feature>
<dbReference type="AlphaFoldDB" id="A0AAD1TCC7"/>
<organism evidence="2 3">
    <name type="scientific">Pelobates cultripes</name>
    <name type="common">Western spadefoot toad</name>
    <dbReference type="NCBI Taxonomy" id="61616"/>
    <lineage>
        <taxon>Eukaryota</taxon>
        <taxon>Metazoa</taxon>
        <taxon>Chordata</taxon>
        <taxon>Craniata</taxon>
        <taxon>Vertebrata</taxon>
        <taxon>Euteleostomi</taxon>
        <taxon>Amphibia</taxon>
        <taxon>Batrachia</taxon>
        <taxon>Anura</taxon>
        <taxon>Pelobatoidea</taxon>
        <taxon>Pelobatidae</taxon>
        <taxon>Pelobates</taxon>
    </lineage>
</organism>
<proteinExistence type="predicted"/>
<name>A0AAD1TCC7_PELCU</name>
<dbReference type="Proteomes" id="UP001295444">
    <property type="component" value="Chromosome 12"/>
</dbReference>
<evidence type="ECO:0000313" key="2">
    <source>
        <dbReference type="EMBL" id="CAH2324030.1"/>
    </source>
</evidence>
<protein>
    <submittedName>
        <fullName evidence="2">Uncharacterized protein</fullName>
    </submittedName>
</protein>
<gene>
    <name evidence="2" type="ORF">PECUL_23A025723</name>
</gene>
<accession>A0AAD1TCC7</accession>
<sequence length="364" mass="40375">MQSILNHKVSNLDKTVTESPENQIVSLEPSHQLQQRPHSHHRDAPDTSSTPYHTCTEDPAGRDQHGDSLSYKSSACSAGEQKLDKTLQALHETSQEFTDPKLASDCRLSRVSVQNVANSQKFLDETLIEQEPDPNIPIFHSEYPNAKHPVFDIFGWDISEALEVNHLNKLSPPNPLQSQEFDDVLLGKQVLPSLSRDVTRSTSPSVGCDVLELPGTHEKSRLARATEQEPDVLQANEMLHRWQSAPLRDVPHQSLCCVGQNSHKLGPHTRGVAGRTTLFNCSVPLPVSFKYQPMVILTQLPVENVSTPNKCTEQENAKSSASEMVPPTDDTELSYATTWRDSESWMDTCSGDCGSDPDYVPGCF</sequence>
<evidence type="ECO:0000313" key="3">
    <source>
        <dbReference type="Proteomes" id="UP001295444"/>
    </source>
</evidence>
<evidence type="ECO:0000256" key="1">
    <source>
        <dbReference type="SAM" id="MobiDB-lite"/>
    </source>
</evidence>
<reference evidence="2" key="1">
    <citation type="submission" date="2022-03" db="EMBL/GenBank/DDBJ databases">
        <authorList>
            <person name="Alioto T."/>
            <person name="Alioto T."/>
            <person name="Gomez Garrido J."/>
        </authorList>
    </citation>
    <scope>NUCLEOTIDE SEQUENCE</scope>
</reference>